<dbReference type="PANTHER" id="PTHR21021">
    <property type="entry name" value="GAF/PUTATIVE CYTOSKELETAL PROTEIN"/>
    <property type="match status" value="1"/>
</dbReference>
<protein>
    <recommendedName>
        <fullName evidence="5">Type 2A phosphatase activator TIP41</fullName>
    </recommendedName>
</protein>
<dbReference type="Proteomes" id="UP000449547">
    <property type="component" value="Unassembled WGS sequence"/>
</dbReference>
<accession>A0A642UFB5</accession>
<dbReference type="InterPro" id="IPR051330">
    <property type="entry name" value="Phosphatase_reg/MetRdx"/>
</dbReference>
<dbReference type="RefSeq" id="XP_034010270.1">
    <property type="nucleotide sequence ID" value="XM_034157786.1"/>
</dbReference>
<proteinExistence type="inferred from homology"/>
<dbReference type="GO" id="GO:0005829">
    <property type="term" value="C:cytosol"/>
    <property type="evidence" value="ECO:0007669"/>
    <property type="project" value="TreeGrafter"/>
</dbReference>
<sequence>MDNNPRKPPVRRGIQTVEVSSAQALIDNHLKGRRGPVPVSSMASRAPPPSATTRPPGATKAPAFANVSVPARSHAKEDCHNPQCTHCGSVIIPSPQSSLPIRDQPSISVKDWSIYTIKRPILSSAELDALESRFDFPLPEMIFGNNYVKLVHDPSSKQIVFNALDALDTLEPSCELKVAYHEEWLSSRKKMNEDILKPYDWTYSTNYGGNGDFDWQDTEEELPIAKLLQPDPILFFDESILFEDELGDNGISMLSTKIRVMPTCLLLLCRLFLRIDDVIFRIRDTRVYVDFDTNRILRELKYQELDYPSVLAMTAKTSDPKKLLRDANWVSQKLPVISCRRQVASPE</sequence>
<feature type="region of interest" description="Disordered" evidence="2">
    <location>
        <begin position="26"/>
        <end position="60"/>
    </location>
</feature>
<dbReference type="OrthoDB" id="10253878at2759"/>
<dbReference type="InterPro" id="IPR007303">
    <property type="entry name" value="TIP41-like"/>
</dbReference>
<evidence type="ECO:0000313" key="3">
    <source>
        <dbReference type="EMBL" id="KAA8898013.1"/>
    </source>
</evidence>
<dbReference type="EMBL" id="SWFT01000149">
    <property type="protein sequence ID" value="KAA8898013.1"/>
    <property type="molecule type" value="Genomic_DNA"/>
</dbReference>
<evidence type="ECO:0000256" key="1">
    <source>
        <dbReference type="ARBA" id="ARBA00006658"/>
    </source>
</evidence>
<dbReference type="AlphaFoldDB" id="A0A642UFB5"/>
<keyword evidence="4" id="KW-1185">Reference proteome</keyword>
<gene>
    <name evidence="3" type="ORF">DIURU_004866</name>
</gene>
<dbReference type="GO" id="GO:0031929">
    <property type="term" value="P:TOR signaling"/>
    <property type="evidence" value="ECO:0007669"/>
    <property type="project" value="TreeGrafter"/>
</dbReference>
<dbReference type="Pfam" id="PF04176">
    <property type="entry name" value="TIP41"/>
    <property type="match status" value="1"/>
</dbReference>
<dbReference type="PANTHER" id="PTHR21021:SF16">
    <property type="entry name" value="TIP41-LIKE PROTEIN"/>
    <property type="match status" value="1"/>
</dbReference>
<comment type="similarity">
    <text evidence="1">Belongs to the TIP41 family.</text>
</comment>
<comment type="caution">
    <text evidence="3">The sequence shown here is derived from an EMBL/GenBank/DDBJ whole genome shotgun (WGS) entry which is preliminary data.</text>
</comment>
<evidence type="ECO:0000256" key="2">
    <source>
        <dbReference type="SAM" id="MobiDB-lite"/>
    </source>
</evidence>
<dbReference type="OMA" id="DMILFED"/>
<feature type="compositionally biased region" description="Low complexity" evidence="2">
    <location>
        <begin position="36"/>
        <end position="56"/>
    </location>
</feature>
<organism evidence="3 4">
    <name type="scientific">Diutina rugosa</name>
    <name type="common">Yeast</name>
    <name type="synonym">Candida rugosa</name>
    <dbReference type="NCBI Taxonomy" id="5481"/>
    <lineage>
        <taxon>Eukaryota</taxon>
        <taxon>Fungi</taxon>
        <taxon>Dikarya</taxon>
        <taxon>Ascomycota</taxon>
        <taxon>Saccharomycotina</taxon>
        <taxon>Pichiomycetes</taxon>
        <taxon>Debaryomycetaceae</taxon>
        <taxon>Diutina</taxon>
    </lineage>
</organism>
<name>A0A642UFB5_DIURU</name>
<evidence type="ECO:0000313" key="4">
    <source>
        <dbReference type="Proteomes" id="UP000449547"/>
    </source>
</evidence>
<evidence type="ECO:0008006" key="5">
    <source>
        <dbReference type="Google" id="ProtNLM"/>
    </source>
</evidence>
<dbReference type="VEuPathDB" id="FungiDB:DIURU_004866"/>
<reference evidence="3 4" key="1">
    <citation type="submission" date="2019-07" db="EMBL/GenBank/DDBJ databases">
        <title>Genome assembly of two rare yeast pathogens: Diutina rugosa and Trichomonascus ciferrii.</title>
        <authorList>
            <person name="Mixao V."/>
            <person name="Saus E."/>
            <person name="Hansen A."/>
            <person name="Lass-Flor C."/>
            <person name="Gabaldon T."/>
        </authorList>
    </citation>
    <scope>NUCLEOTIDE SEQUENCE [LARGE SCALE GENOMIC DNA]</scope>
    <source>
        <strain evidence="3 4">CBS 613</strain>
    </source>
</reference>
<dbReference type="GeneID" id="54783517"/>